<comment type="similarity">
    <text evidence="1">Belongs to the disease resistance NB-LRR family.</text>
</comment>
<comment type="caution">
    <text evidence="8">The sequence shown here is derived from an EMBL/GenBank/DDBJ whole genome shotgun (WGS) entry which is preliminary data.</text>
</comment>
<dbReference type="GO" id="GO:0005739">
    <property type="term" value="C:mitochondrion"/>
    <property type="evidence" value="ECO:0000318"/>
    <property type="project" value="GO_Central"/>
</dbReference>
<accession>A0A2G3AGN4</accession>
<dbReference type="InterPro" id="IPR038005">
    <property type="entry name" value="RX-like_CC"/>
</dbReference>
<evidence type="ECO:0000256" key="1">
    <source>
        <dbReference type="ARBA" id="ARBA00008894"/>
    </source>
</evidence>
<evidence type="ECO:0000256" key="2">
    <source>
        <dbReference type="ARBA" id="ARBA00022614"/>
    </source>
</evidence>
<feature type="domain" description="Disease resistance N-terminal" evidence="7">
    <location>
        <begin position="185"/>
        <end position="253"/>
    </location>
</feature>
<evidence type="ECO:0000259" key="7">
    <source>
        <dbReference type="Pfam" id="PF18052"/>
    </source>
</evidence>
<keyword evidence="5" id="KW-0611">Plant defense</keyword>
<evidence type="ECO:0000256" key="4">
    <source>
        <dbReference type="ARBA" id="ARBA00022741"/>
    </source>
</evidence>
<dbReference type="InterPro" id="IPR041118">
    <property type="entry name" value="Rx_N"/>
</dbReference>
<dbReference type="AlphaFoldDB" id="A0A2G3AGN4"/>
<evidence type="ECO:0000256" key="6">
    <source>
        <dbReference type="ARBA" id="ARBA00022840"/>
    </source>
</evidence>
<proteinExistence type="inferred from homology"/>
<keyword evidence="3" id="KW-0677">Repeat</keyword>
<sequence length="296" mass="32869">MGTLMRYISDNHEIELNIARGGADVGGSTQTRMDPATGQVLKDSFTSLLQTLVLQMPVTGLYEGKTFAQDFQATQKVFGSLKTLFGLFLVSAHHHNDDVSGVRVVVAYGPINQQRAAENELLTRCMEILQHAKPLSQIPLVGLLFIPPVNLIAVGKVAVRAATNPVFPPDVIDVHEILRCSQQRTEISLRSSLREDVQWLRNELLFMQSFLKDAEEMQSGDERVQQWVFEINSAANDAVAILETYNFEAGEGEGVGDGFATRLKACACICRKETKLYKVGKEIQSLEQQIMDISRK</sequence>
<dbReference type="STRING" id="4072.A0A2G3AGN4"/>
<protein>
    <recommendedName>
        <fullName evidence="7">Disease resistance N-terminal domain-containing protein</fullName>
    </recommendedName>
</protein>
<keyword evidence="9" id="KW-1185">Reference proteome</keyword>
<dbReference type="Gramene" id="PHT93405">
    <property type="protein sequence ID" value="PHT93405"/>
    <property type="gene ID" value="T459_01287"/>
</dbReference>
<evidence type="ECO:0000313" key="9">
    <source>
        <dbReference type="Proteomes" id="UP000222542"/>
    </source>
</evidence>
<dbReference type="Gene3D" id="1.20.5.4130">
    <property type="match status" value="1"/>
</dbReference>
<dbReference type="GO" id="GO:0006952">
    <property type="term" value="P:defense response"/>
    <property type="evidence" value="ECO:0007669"/>
    <property type="project" value="UniProtKB-KW"/>
</dbReference>
<dbReference type="CDD" id="cd14798">
    <property type="entry name" value="RX-CC_like"/>
    <property type="match status" value="1"/>
</dbReference>
<keyword evidence="4" id="KW-0547">Nucleotide-binding</keyword>
<keyword evidence="6" id="KW-0067">ATP-binding</keyword>
<evidence type="ECO:0000256" key="3">
    <source>
        <dbReference type="ARBA" id="ARBA00022737"/>
    </source>
</evidence>
<evidence type="ECO:0000256" key="5">
    <source>
        <dbReference type="ARBA" id="ARBA00022821"/>
    </source>
</evidence>
<gene>
    <name evidence="8" type="ORF">T459_01287</name>
</gene>
<evidence type="ECO:0000313" key="8">
    <source>
        <dbReference type="EMBL" id="PHT93405.1"/>
    </source>
</evidence>
<reference evidence="8 9" key="2">
    <citation type="journal article" date="2017" name="Genome Biol.">
        <title>New reference genome sequences of hot pepper reveal the massive evolution of plant disease-resistance genes by retroduplication.</title>
        <authorList>
            <person name="Kim S."/>
            <person name="Park J."/>
            <person name="Yeom S.I."/>
            <person name="Kim Y.M."/>
            <person name="Seo E."/>
            <person name="Kim K.T."/>
            <person name="Kim M.S."/>
            <person name="Lee J.M."/>
            <person name="Cheong K."/>
            <person name="Shin H.S."/>
            <person name="Kim S.B."/>
            <person name="Han K."/>
            <person name="Lee J."/>
            <person name="Park M."/>
            <person name="Lee H.A."/>
            <person name="Lee H.Y."/>
            <person name="Lee Y."/>
            <person name="Oh S."/>
            <person name="Lee J.H."/>
            <person name="Choi E."/>
            <person name="Choi E."/>
            <person name="Lee S.E."/>
            <person name="Jeon J."/>
            <person name="Kim H."/>
            <person name="Choi G."/>
            <person name="Song H."/>
            <person name="Lee J."/>
            <person name="Lee S.C."/>
            <person name="Kwon J.K."/>
            <person name="Lee H.Y."/>
            <person name="Koo N."/>
            <person name="Hong Y."/>
            <person name="Kim R.W."/>
            <person name="Kang W.H."/>
            <person name="Huh J.H."/>
            <person name="Kang B.C."/>
            <person name="Yang T.J."/>
            <person name="Lee Y.H."/>
            <person name="Bennetzen J.L."/>
            <person name="Choi D."/>
        </authorList>
    </citation>
    <scope>NUCLEOTIDE SEQUENCE [LARGE SCALE GENOMIC DNA]</scope>
    <source>
        <strain evidence="9">cv. CM334</strain>
    </source>
</reference>
<name>A0A2G3AGN4_CAPAN</name>
<reference evidence="8 9" key="1">
    <citation type="journal article" date="2014" name="Nat. Genet.">
        <title>Genome sequence of the hot pepper provides insights into the evolution of pungency in Capsicum species.</title>
        <authorList>
            <person name="Kim S."/>
            <person name="Park M."/>
            <person name="Yeom S.I."/>
            <person name="Kim Y.M."/>
            <person name="Lee J.M."/>
            <person name="Lee H.A."/>
            <person name="Seo E."/>
            <person name="Choi J."/>
            <person name="Cheong K."/>
            <person name="Kim K.T."/>
            <person name="Jung K."/>
            <person name="Lee G.W."/>
            <person name="Oh S.K."/>
            <person name="Bae C."/>
            <person name="Kim S.B."/>
            <person name="Lee H.Y."/>
            <person name="Kim S.Y."/>
            <person name="Kim M.S."/>
            <person name="Kang B.C."/>
            <person name="Jo Y.D."/>
            <person name="Yang H.B."/>
            <person name="Jeong H.J."/>
            <person name="Kang W.H."/>
            <person name="Kwon J.K."/>
            <person name="Shin C."/>
            <person name="Lim J.Y."/>
            <person name="Park J.H."/>
            <person name="Huh J.H."/>
            <person name="Kim J.S."/>
            <person name="Kim B.D."/>
            <person name="Cohen O."/>
            <person name="Paran I."/>
            <person name="Suh M.C."/>
            <person name="Lee S.B."/>
            <person name="Kim Y.K."/>
            <person name="Shin Y."/>
            <person name="Noh S.J."/>
            <person name="Park J."/>
            <person name="Seo Y.S."/>
            <person name="Kwon S.Y."/>
            <person name="Kim H.A."/>
            <person name="Park J.M."/>
            <person name="Kim H.J."/>
            <person name="Choi S.B."/>
            <person name="Bosland P.W."/>
            <person name="Reeves G."/>
            <person name="Jo S.H."/>
            <person name="Lee B.W."/>
            <person name="Cho H.T."/>
            <person name="Choi H.S."/>
            <person name="Lee M.S."/>
            <person name="Yu Y."/>
            <person name="Do Choi Y."/>
            <person name="Park B.S."/>
            <person name="van Deynze A."/>
            <person name="Ashrafi H."/>
            <person name="Hill T."/>
            <person name="Kim W.T."/>
            <person name="Pai H.S."/>
            <person name="Ahn H.K."/>
            <person name="Yeam I."/>
            <person name="Giovannoni J.J."/>
            <person name="Rose J.K."/>
            <person name="Sorensen I."/>
            <person name="Lee S.J."/>
            <person name="Kim R.W."/>
            <person name="Choi I.Y."/>
            <person name="Choi B.S."/>
            <person name="Lim J.S."/>
            <person name="Lee Y.H."/>
            <person name="Choi D."/>
        </authorList>
    </citation>
    <scope>NUCLEOTIDE SEQUENCE [LARGE SCALE GENOMIC DNA]</scope>
    <source>
        <strain evidence="9">cv. CM334</strain>
    </source>
</reference>
<dbReference type="Pfam" id="PF18052">
    <property type="entry name" value="Rx_N"/>
    <property type="match status" value="1"/>
</dbReference>
<organism evidence="8 9">
    <name type="scientific">Capsicum annuum</name>
    <name type="common">Capsicum pepper</name>
    <dbReference type="NCBI Taxonomy" id="4072"/>
    <lineage>
        <taxon>Eukaryota</taxon>
        <taxon>Viridiplantae</taxon>
        <taxon>Streptophyta</taxon>
        <taxon>Embryophyta</taxon>
        <taxon>Tracheophyta</taxon>
        <taxon>Spermatophyta</taxon>
        <taxon>Magnoliopsida</taxon>
        <taxon>eudicotyledons</taxon>
        <taxon>Gunneridae</taxon>
        <taxon>Pentapetalae</taxon>
        <taxon>asterids</taxon>
        <taxon>lamiids</taxon>
        <taxon>Solanales</taxon>
        <taxon>Solanaceae</taxon>
        <taxon>Solanoideae</taxon>
        <taxon>Capsiceae</taxon>
        <taxon>Capsicum</taxon>
    </lineage>
</organism>
<dbReference type="EMBL" id="AYRZ02000001">
    <property type="protein sequence ID" value="PHT93405.1"/>
    <property type="molecule type" value="Genomic_DNA"/>
</dbReference>
<dbReference type="GO" id="GO:0006744">
    <property type="term" value="P:ubiquinone biosynthetic process"/>
    <property type="evidence" value="ECO:0000318"/>
    <property type="project" value="GO_Central"/>
</dbReference>
<dbReference type="Proteomes" id="UP000222542">
    <property type="component" value="Unassembled WGS sequence"/>
</dbReference>
<dbReference type="GO" id="GO:0044877">
    <property type="term" value="F:protein-containing complex binding"/>
    <property type="evidence" value="ECO:0000318"/>
    <property type="project" value="GO_Central"/>
</dbReference>
<dbReference type="GO" id="GO:0005524">
    <property type="term" value="F:ATP binding"/>
    <property type="evidence" value="ECO:0007669"/>
    <property type="project" value="UniProtKB-KW"/>
</dbReference>
<keyword evidence="2" id="KW-0433">Leucine-rich repeat</keyword>